<dbReference type="CDD" id="cd09631">
    <property type="entry name" value="DOMON_DOH"/>
    <property type="match status" value="1"/>
</dbReference>
<evidence type="ECO:0000313" key="6">
    <source>
        <dbReference type="EMBL" id="OXA51409.1"/>
    </source>
</evidence>
<dbReference type="InterPro" id="IPR005018">
    <property type="entry name" value="DOMON_domain"/>
</dbReference>
<dbReference type="SUPFAM" id="SSF49742">
    <property type="entry name" value="PHM/PNGase F"/>
    <property type="match status" value="2"/>
</dbReference>
<dbReference type="Gene3D" id="2.60.120.310">
    <property type="entry name" value="Copper type II, ascorbate-dependent monooxygenase, N-terminal domain"/>
    <property type="match status" value="1"/>
</dbReference>
<dbReference type="PANTHER" id="PTHR10157:SF23">
    <property type="entry name" value="MOXD1 HOMOLOG 1"/>
    <property type="match status" value="1"/>
</dbReference>
<dbReference type="InterPro" id="IPR008977">
    <property type="entry name" value="PHM/PNGase_F_dom_sf"/>
</dbReference>
<feature type="chain" id="PRO_5013211653" evidence="4">
    <location>
        <begin position="21"/>
        <end position="574"/>
    </location>
</feature>
<dbReference type="InterPro" id="IPR014784">
    <property type="entry name" value="Cu2_ascorb_mOase-like_C"/>
</dbReference>
<dbReference type="AlphaFoldDB" id="A0A226E1U0"/>
<evidence type="ECO:0000259" key="5">
    <source>
        <dbReference type="PROSITE" id="PS50836"/>
    </source>
</evidence>
<dbReference type="EMBL" id="LNIX01000007">
    <property type="protein sequence ID" value="OXA51409.1"/>
    <property type="molecule type" value="Genomic_DNA"/>
</dbReference>
<dbReference type="Pfam" id="PF03351">
    <property type="entry name" value="DOMON"/>
    <property type="match status" value="1"/>
</dbReference>
<evidence type="ECO:0000256" key="2">
    <source>
        <dbReference type="ARBA" id="ARBA00023157"/>
    </source>
</evidence>
<keyword evidence="4" id="KW-0732">Signal</keyword>
<evidence type="ECO:0000256" key="4">
    <source>
        <dbReference type="SAM" id="SignalP"/>
    </source>
</evidence>
<dbReference type="PANTHER" id="PTHR10157">
    <property type="entry name" value="DOPAMINE BETA HYDROXYLASE RELATED"/>
    <property type="match status" value="1"/>
</dbReference>
<dbReference type="GO" id="GO:0005507">
    <property type="term" value="F:copper ion binding"/>
    <property type="evidence" value="ECO:0007669"/>
    <property type="project" value="InterPro"/>
</dbReference>
<proteinExistence type="inferred from homology"/>
<keyword evidence="3" id="KW-0325">Glycoprotein</keyword>
<dbReference type="GO" id="GO:0042421">
    <property type="term" value="P:norepinephrine biosynthetic process"/>
    <property type="evidence" value="ECO:0007669"/>
    <property type="project" value="TreeGrafter"/>
</dbReference>
<dbReference type="SMART" id="SM00664">
    <property type="entry name" value="DoH"/>
    <property type="match status" value="1"/>
</dbReference>
<dbReference type="OrthoDB" id="19261at2759"/>
<dbReference type="PRINTS" id="PR00767">
    <property type="entry name" value="DBMONOXGNASE"/>
</dbReference>
<dbReference type="Pfam" id="PF03712">
    <property type="entry name" value="Cu2_monoox_C"/>
    <property type="match status" value="1"/>
</dbReference>
<dbReference type="InterPro" id="IPR036939">
    <property type="entry name" value="Cu2_ascorb_mOase_N_sf"/>
</dbReference>
<dbReference type="GO" id="GO:0005615">
    <property type="term" value="C:extracellular space"/>
    <property type="evidence" value="ECO:0007669"/>
    <property type="project" value="TreeGrafter"/>
</dbReference>
<dbReference type="FunFam" id="2.60.120.230:FF:000001">
    <property type="entry name" value="Monooxygenase, DBH-like 1"/>
    <property type="match status" value="1"/>
</dbReference>
<keyword evidence="6" id="KW-0503">Monooxygenase</keyword>
<keyword evidence="6" id="KW-0560">Oxidoreductase</keyword>
<protein>
    <submittedName>
        <fullName evidence="6">DBH-like monooxygenase protein 1</fullName>
    </submittedName>
</protein>
<dbReference type="GO" id="GO:0004500">
    <property type="term" value="F:dopamine beta-monooxygenase activity"/>
    <property type="evidence" value="ECO:0007669"/>
    <property type="project" value="InterPro"/>
</dbReference>
<dbReference type="Proteomes" id="UP000198287">
    <property type="component" value="Unassembled WGS sequence"/>
</dbReference>
<dbReference type="InterPro" id="IPR000323">
    <property type="entry name" value="Cu2_ascorb_mOase_N"/>
</dbReference>
<dbReference type="GO" id="GO:0030667">
    <property type="term" value="C:secretory granule membrane"/>
    <property type="evidence" value="ECO:0007669"/>
    <property type="project" value="TreeGrafter"/>
</dbReference>
<dbReference type="Pfam" id="PF01082">
    <property type="entry name" value="Cu2_monooxygen"/>
    <property type="match status" value="1"/>
</dbReference>
<reference evidence="6 7" key="1">
    <citation type="submission" date="2015-12" db="EMBL/GenBank/DDBJ databases">
        <title>The genome of Folsomia candida.</title>
        <authorList>
            <person name="Faddeeva A."/>
            <person name="Derks M.F."/>
            <person name="Anvar Y."/>
            <person name="Smit S."/>
            <person name="Van Straalen N."/>
            <person name="Roelofs D."/>
        </authorList>
    </citation>
    <scope>NUCLEOTIDE SEQUENCE [LARGE SCALE GENOMIC DNA]</scope>
    <source>
        <strain evidence="6 7">VU population</strain>
        <tissue evidence="6">Whole body</tissue>
    </source>
</reference>
<comment type="similarity">
    <text evidence="1">Belongs to the copper type II ascorbate-dependent monooxygenase family.</text>
</comment>
<dbReference type="InterPro" id="IPR000945">
    <property type="entry name" value="DBH-like"/>
</dbReference>
<keyword evidence="2" id="KW-1015">Disulfide bond</keyword>
<feature type="signal peptide" evidence="4">
    <location>
        <begin position="1"/>
        <end position="20"/>
    </location>
</feature>
<evidence type="ECO:0000256" key="1">
    <source>
        <dbReference type="ARBA" id="ARBA00010676"/>
    </source>
</evidence>
<gene>
    <name evidence="6" type="ORF">Fcan01_13422</name>
</gene>
<name>A0A226E1U0_FOLCA</name>
<organism evidence="6 7">
    <name type="scientific">Folsomia candida</name>
    <name type="common">Springtail</name>
    <dbReference type="NCBI Taxonomy" id="158441"/>
    <lineage>
        <taxon>Eukaryota</taxon>
        <taxon>Metazoa</taxon>
        <taxon>Ecdysozoa</taxon>
        <taxon>Arthropoda</taxon>
        <taxon>Hexapoda</taxon>
        <taxon>Collembola</taxon>
        <taxon>Entomobryomorpha</taxon>
        <taxon>Isotomoidea</taxon>
        <taxon>Isotomidae</taxon>
        <taxon>Proisotominae</taxon>
        <taxon>Folsomia</taxon>
    </lineage>
</organism>
<dbReference type="OMA" id="SANGPEY"/>
<dbReference type="InterPro" id="IPR045266">
    <property type="entry name" value="DOH_DOMON"/>
</dbReference>
<evidence type="ECO:0000313" key="7">
    <source>
        <dbReference type="Proteomes" id="UP000198287"/>
    </source>
</evidence>
<accession>A0A226E1U0</accession>
<dbReference type="InterPro" id="IPR024548">
    <property type="entry name" value="Cu2_monoox_C"/>
</dbReference>
<dbReference type="PROSITE" id="PS50836">
    <property type="entry name" value="DOMON"/>
    <property type="match status" value="1"/>
</dbReference>
<sequence length="574" mass="65148">MCRIRLLVVLLLSVIGRGHALVLSPEYSVTWDYDSSTSGGNVTFEVVVETRGFVGFGLSPTGGMTSADIVIGGVGSDGTPYFMDYHGVGPQAPIVDESQDWFLISAAENDTHTTLKFWRELNTCDGDDWIITMDTQKMIWSWGASDVIQYHGVNRGTKLRNLLDPTHTSPDLSKYKVWNAFNTITVPARPTTYWCSIHKTPNFTTTHHMIGFDVFLPNDVAVRHTHHVDVYGCRADDPELIFEKWVGDEGRDCYAPDPAKPDFPAHYCDLIELGWVLGGEITLFPEHAGFPFEPNTYIMLEAHYDNPQSLDNIAYEMGYQIYYTDQLREYDAGYLLVGSVVSYTQMIPPNSVNFTQVAHCSPWCTNNFPATGLQVFAFLFHAHTSARGMKVRLFRDGEELEWVLHDAHFDFNYQQNRLLREEFSLLPGDHITVECLYDSTWKEGEATIGGRSTREEMCMAYFFYYPNLPEVAMCNSEMPAGRLLQFLGVESVELEGEWQEDPTVTGPPQYAGQSFTSVIQGLNWTDEMRAEYQNMHRYGYHELECFPKQGQSKARTSYPPYPEWQPVDSCAATK</sequence>
<comment type="caution">
    <text evidence="6">The sequence shown here is derived from an EMBL/GenBank/DDBJ whole genome shotgun (WGS) entry which is preliminary data.</text>
</comment>
<dbReference type="Gene3D" id="2.60.120.230">
    <property type="match status" value="1"/>
</dbReference>
<feature type="domain" description="DOMON" evidence="5">
    <location>
        <begin position="25"/>
        <end position="143"/>
    </location>
</feature>
<dbReference type="GO" id="GO:0042420">
    <property type="term" value="P:dopamine catabolic process"/>
    <property type="evidence" value="ECO:0007669"/>
    <property type="project" value="TreeGrafter"/>
</dbReference>
<evidence type="ECO:0000256" key="3">
    <source>
        <dbReference type="ARBA" id="ARBA00023180"/>
    </source>
</evidence>
<keyword evidence="7" id="KW-1185">Reference proteome</keyword>
<dbReference type="GO" id="GO:0006589">
    <property type="term" value="P:octopamine biosynthetic process"/>
    <property type="evidence" value="ECO:0007669"/>
    <property type="project" value="TreeGrafter"/>
</dbReference>
<dbReference type="InterPro" id="IPR028460">
    <property type="entry name" value="Tbh/DBH"/>
</dbReference>